<protein>
    <recommendedName>
        <fullName evidence="4">Porin</fullName>
    </recommendedName>
</protein>
<comment type="caution">
    <text evidence="2">The sequence shown here is derived from an EMBL/GenBank/DDBJ whole genome shotgun (WGS) entry which is preliminary data.</text>
</comment>
<feature type="signal peptide" evidence="1">
    <location>
        <begin position="1"/>
        <end position="21"/>
    </location>
</feature>
<proteinExistence type="predicted"/>
<accession>A0A8G2F585</accession>
<reference evidence="2 3" key="1">
    <citation type="submission" date="2016-10" db="EMBL/GenBank/DDBJ databases">
        <authorList>
            <person name="Varghese N."/>
            <person name="Submissions S."/>
        </authorList>
    </citation>
    <scope>NUCLEOTIDE SEQUENCE [LARGE SCALE GENOMIC DNA]</scope>
    <source>
        <strain evidence="2 3">DSM 29073</strain>
    </source>
</reference>
<feature type="chain" id="PRO_5034971137" description="Porin" evidence="1">
    <location>
        <begin position="22"/>
        <end position="724"/>
    </location>
</feature>
<gene>
    <name evidence="2" type="ORF">SAMN05444001_11055</name>
</gene>
<evidence type="ECO:0000256" key="1">
    <source>
        <dbReference type="SAM" id="SignalP"/>
    </source>
</evidence>
<evidence type="ECO:0000313" key="2">
    <source>
        <dbReference type="EMBL" id="SEF94530.1"/>
    </source>
</evidence>
<dbReference type="Pfam" id="PF18939">
    <property type="entry name" value="DUF5686"/>
    <property type="match status" value="1"/>
</dbReference>
<dbReference type="Proteomes" id="UP000236725">
    <property type="component" value="Unassembled WGS sequence"/>
</dbReference>
<keyword evidence="3" id="KW-1185">Reference proteome</keyword>
<sequence length="724" mass="84968">MKYLYLILALLATTVSTMLNAKNTYGDLFLHTHNHTAKTQLADSIMNIVIESACGYADVVSKYDAEIYIKGRTEILKHNFLIRFANNLFPVDRKNKDMLFEMFSQSKFSAPNNYFHSFKAVNGNSIPNRSKQQEVVSFLNLNVYSPTAYNEEILMPVASNAFSFYNFTLEDIQDTLGLKIYKIRFMPKMWSQKLVCGDLYITNNSWVIDKIDMNGRFSFAEFNLVMTFNRDFRRFLLPDKADLFLRYNVLGNVIASTYHATFKYKKVEWIEENHQSKRQKSLDLTSYYRLSSDTIPIIRDSTYWNKKRDIPLTYEENKILTQVKKNEDKLDTTNMVKYIKLTQQLTNTVNLDYRTTRIKYSGILNPFQLGYSARNGISYKQKIRISKTFEKDRQIRFRPEIGFTSKRKEFFFKIAGDWEYKPEKLGALSLMIANGNQGYSSEITKKINAELKDSVFNFDDLNLKYFKHYYVDLRNTIELFNGFQLMTGISYHRRIPVKTSTDIDPGEGVDNILNENYHDFLTTVGFSYTPRQYYRMDGHRKEYVRSYYPTISLEIARAIPNVGKSIGNYGRIETDIHQSISLGLLRKLNYHISGGLYTKQKGTYFADFEYFTRHNFPDSWDDKIGGVFNLLKSEWYNASDKYIQAHFMYQSPFILFQLLKNKRASKHIFSERFYLSQLWTPILPSYTEAGYGVGNNIFNIAIFLGFNKWEYQSIGFKFAFELFQ</sequence>
<evidence type="ECO:0000313" key="3">
    <source>
        <dbReference type="Proteomes" id="UP000236725"/>
    </source>
</evidence>
<name>A0A8G2F585_9BACT</name>
<dbReference type="EMBL" id="FNVS01000010">
    <property type="protein sequence ID" value="SEF94530.1"/>
    <property type="molecule type" value="Genomic_DNA"/>
</dbReference>
<organism evidence="2 3">
    <name type="scientific">Parabacteroides chinchillae</name>
    <dbReference type="NCBI Taxonomy" id="871327"/>
    <lineage>
        <taxon>Bacteria</taxon>
        <taxon>Pseudomonadati</taxon>
        <taxon>Bacteroidota</taxon>
        <taxon>Bacteroidia</taxon>
        <taxon>Bacteroidales</taxon>
        <taxon>Tannerellaceae</taxon>
        <taxon>Parabacteroides</taxon>
    </lineage>
</organism>
<dbReference type="InterPro" id="IPR043741">
    <property type="entry name" value="DUF5686"/>
</dbReference>
<keyword evidence="1" id="KW-0732">Signal</keyword>
<dbReference type="AlphaFoldDB" id="A0A8G2F585"/>
<evidence type="ECO:0008006" key="4">
    <source>
        <dbReference type="Google" id="ProtNLM"/>
    </source>
</evidence>